<feature type="domain" description="Ion transport" evidence="7">
    <location>
        <begin position="169"/>
        <end position="332"/>
    </location>
</feature>
<evidence type="ECO:0000313" key="9">
    <source>
        <dbReference type="Proteomes" id="UP000654075"/>
    </source>
</evidence>
<dbReference type="OrthoDB" id="443537at2759"/>
<keyword evidence="2 6" id="KW-0812">Transmembrane</keyword>
<evidence type="ECO:0000256" key="1">
    <source>
        <dbReference type="ARBA" id="ARBA00004141"/>
    </source>
</evidence>
<protein>
    <recommendedName>
        <fullName evidence="7">Ion transport domain-containing protein</fullName>
    </recommendedName>
</protein>
<evidence type="ECO:0000313" key="8">
    <source>
        <dbReference type="EMBL" id="CAE8610013.1"/>
    </source>
</evidence>
<dbReference type="Proteomes" id="UP000654075">
    <property type="component" value="Unassembled WGS sequence"/>
</dbReference>
<dbReference type="PANTHER" id="PTHR10037:SF62">
    <property type="entry name" value="SODIUM CHANNEL PROTEIN 60E"/>
    <property type="match status" value="1"/>
</dbReference>
<feature type="transmembrane region" description="Helical" evidence="6">
    <location>
        <begin position="220"/>
        <end position="239"/>
    </location>
</feature>
<dbReference type="Pfam" id="PF00520">
    <property type="entry name" value="Ion_trans"/>
    <property type="match status" value="1"/>
</dbReference>
<evidence type="ECO:0000259" key="7">
    <source>
        <dbReference type="Pfam" id="PF00520"/>
    </source>
</evidence>
<dbReference type="InterPro" id="IPR027359">
    <property type="entry name" value="Volt_channel_dom_sf"/>
</dbReference>
<keyword evidence="4 6" id="KW-0472">Membrane</keyword>
<dbReference type="InterPro" id="IPR005821">
    <property type="entry name" value="Ion_trans_dom"/>
</dbReference>
<keyword evidence="3 6" id="KW-1133">Transmembrane helix</keyword>
<evidence type="ECO:0000256" key="3">
    <source>
        <dbReference type="ARBA" id="ARBA00022989"/>
    </source>
</evidence>
<evidence type="ECO:0000256" key="5">
    <source>
        <dbReference type="SAM" id="MobiDB-lite"/>
    </source>
</evidence>
<proteinExistence type="predicted"/>
<accession>A0A813FBY5</accession>
<dbReference type="GO" id="GO:0005248">
    <property type="term" value="F:voltage-gated sodium channel activity"/>
    <property type="evidence" value="ECO:0007669"/>
    <property type="project" value="TreeGrafter"/>
</dbReference>
<dbReference type="EMBL" id="CAJNNV010024495">
    <property type="protein sequence ID" value="CAE8610013.1"/>
    <property type="molecule type" value="Genomic_DNA"/>
</dbReference>
<feature type="non-terminal residue" evidence="8">
    <location>
        <position position="363"/>
    </location>
</feature>
<dbReference type="InterPro" id="IPR043203">
    <property type="entry name" value="VGCC_Ca_Na"/>
</dbReference>
<evidence type="ECO:0000256" key="4">
    <source>
        <dbReference type="ARBA" id="ARBA00023136"/>
    </source>
</evidence>
<gene>
    <name evidence="8" type="ORF">PGLA1383_LOCUS27840</name>
</gene>
<name>A0A813FBY5_POLGL</name>
<dbReference type="AlphaFoldDB" id="A0A813FBY5"/>
<reference evidence="8" key="1">
    <citation type="submission" date="2021-02" db="EMBL/GenBank/DDBJ databases">
        <authorList>
            <person name="Dougan E. K."/>
            <person name="Rhodes N."/>
            <person name="Thang M."/>
            <person name="Chan C."/>
        </authorList>
    </citation>
    <scope>NUCLEOTIDE SEQUENCE</scope>
</reference>
<sequence>MRGSGAAQRSAAIALPIQSYKSNVCGALASQHSKQTLPMQSSKSNLSPKSNVSGTSQEGPVRGQSKASLSMQSGASQALSSDASSCPLPLPFAYPAAGFKRRTSTMGSFLSDRVTPGQTANDEALKETLDSIKAGSLRYKDQQLPWIGNDGETIWTRDRIWLAKLVMSQYFEWIMGIVILANLGIMIYETDQDALCYPLPEGTQMADCADSSDKIVWLNYTNMILLVLYTIEALLRFYVERSLYFLNRWNQIDVATVLVGWVTTTIGLVINLNFLRVFRVFRLLRAARVLISIREFYLLLTGFMSSLKAIFFGAVLLFIIVGLWSILVVQVVHPVNSSIFYPDCERCSKGFASVRIASLTLYQ</sequence>
<feature type="transmembrane region" description="Helical" evidence="6">
    <location>
        <begin position="251"/>
        <end position="274"/>
    </location>
</feature>
<comment type="subcellular location">
    <subcellularLocation>
        <location evidence="1">Membrane</location>
        <topology evidence="1">Multi-pass membrane protein</topology>
    </subcellularLocation>
</comment>
<feature type="region of interest" description="Disordered" evidence="5">
    <location>
        <begin position="35"/>
        <end position="74"/>
    </location>
</feature>
<feature type="transmembrane region" description="Helical" evidence="6">
    <location>
        <begin position="310"/>
        <end position="332"/>
    </location>
</feature>
<comment type="caution">
    <text evidence="8">The sequence shown here is derived from an EMBL/GenBank/DDBJ whole genome shotgun (WGS) entry which is preliminary data.</text>
</comment>
<feature type="compositionally biased region" description="Polar residues" evidence="5">
    <location>
        <begin position="35"/>
        <end position="58"/>
    </location>
</feature>
<dbReference type="SUPFAM" id="SSF81324">
    <property type="entry name" value="Voltage-gated potassium channels"/>
    <property type="match status" value="1"/>
</dbReference>
<organism evidence="8 9">
    <name type="scientific">Polarella glacialis</name>
    <name type="common">Dinoflagellate</name>
    <dbReference type="NCBI Taxonomy" id="89957"/>
    <lineage>
        <taxon>Eukaryota</taxon>
        <taxon>Sar</taxon>
        <taxon>Alveolata</taxon>
        <taxon>Dinophyceae</taxon>
        <taxon>Suessiales</taxon>
        <taxon>Suessiaceae</taxon>
        <taxon>Polarella</taxon>
    </lineage>
</organism>
<dbReference type="PANTHER" id="PTHR10037">
    <property type="entry name" value="VOLTAGE-GATED CATION CHANNEL CALCIUM AND SODIUM"/>
    <property type="match status" value="1"/>
</dbReference>
<evidence type="ECO:0000256" key="6">
    <source>
        <dbReference type="SAM" id="Phobius"/>
    </source>
</evidence>
<dbReference type="Gene3D" id="1.20.120.350">
    <property type="entry name" value="Voltage-gated potassium channels. Chain C"/>
    <property type="match status" value="1"/>
</dbReference>
<feature type="transmembrane region" description="Helical" evidence="6">
    <location>
        <begin position="170"/>
        <end position="188"/>
    </location>
</feature>
<keyword evidence="9" id="KW-1185">Reference proteome</keyword>
<evidence type="ECO:0000256" key="2">
    <source>
        <dbReference type="ARBA" id="ARBA00022692"/>
    </source>
</evidence>
<dbReference type="GO" id="GO:0001518">
    <property type="term" value="C:voltage-gated sodium channel complex"/>
    <property type="evidence" value="ECO:0007669"/>
    <property type="project" value="TreeGrafter"/>
</dbReference>
<feature type="compositionally biased region" description="Polar residues" evidence="5">
    <location>
        <begin position="65"/>
        <end position="74"/>
    </location>
</feature>